<protein>
    <submittedName>
        <fullName evidence="7">Transcriptional activator hap3</fullName>
    </submittedName>
</protein>
<dbReference type="GO" id="GO:0016602">
    <property type="term" value="C:CCAAT-binding factor complex"/>
    <property type="evidence" value="ECO:0007669"/>
    <property type="project" value="InterPro"/>
</dbReference>
<dbReference type="OrthoDB" id="386949at2759"/>
<proteinExistence type="inferred from homology"/>
<dbReference type="EMBL" id="MDYQ01000269">
    <property type="protein sequence ID" value="PRP77327.1"/>
    <property type="molecule type" value="Genomic_DNA"/>
</dbReference>
<reference evidence="7 8" key="1">
    <citation type="journal article" date="2018" name="Genome Biol. Evol.">
        <title>Multiple Roots of Fruiting Body Formation in Amoebozoa.</title>
        <authorList>
            <person name="Hillmann F."/>
            <person name="Forbes G."/>
            <person name="Novohradska S."/>
            <person name="Ferling I."/>
            <person name="Riege K."/>
            <person name="Groth M."/>
            <person name="Westermann M."/>
            <person name="Marz M."/>
            <person name="Spaller T."/>
            <person name="Winckler T."/>
            <person name="Schaap P."/>
            <person name="Glockner G."/>
        </authorList>
    </citation>
    <scope>NUCLEOTIDE SEQUENCE [LARGE SCALE GENOMIC DNA]</scope>
    <source>
        <strain evidence="7 8">Jena</strain>
    </source>
</reference>
<dbReference type="InterPro" id="IPR027113">
    <property type="entry name" value="Transc_fact_NFYB/HAP3"/>
</dbReference>
<dbReference type="PANTHER" id="PTHR11064">
    <property type="entry name" value="CCAAT-BINDING TRANSCRIPTION FACTOR-RELATED"/>
    <property type="match status" value="1"/>
</dbReference>
<evidence type="ECO:0000313" key="8">
    <source>
        <dbReference type="Proteomes" id="UP000241769"/>
    </source>
</evidence>
<organism evidence="7 8">
    <name type="scientific">Planoprotostelium fungivorum</name>
    <dbReference type="NCBI Taxonomy" id="1890364"/>
    <lineage>
        <taxon>Eukaryota</taxon>
        <taxon>Amoebozoa</taxon>
        <taxon>Evosea</taxon>
        <taxon>Variosea</taxon>
        <taxon>Cavosteliida</taxon>
        <taxon>Cavosteliaceae</taxon>
        <taxon>Planoprotostelium</taxon>
    </lineage>
</organism>
<keyword evidence="2" id="KW-0805">Transcription regulation</keyword>
<dbReference type="GO" id="GO:0000978">
    <property type="term" value="F:RNA polymerase II cis-regulatory region sequence-specific DNA binding"/>
    <property type="evidence" value="ECO:0007669"/>
    <property type="project" value="TreeGrafter"/>
</dbReference>
<evidence type="ECO:0000259" key="6">
    <source>
        <dbReference type="Pfam" id="PF00808"/>
    </source>
</evidence>
<name>A0A2P6N052_9EUKA</name>
<gene>
    <name evidence="7" type="ORF">PROFUN_05572</name>
</gene>
<keyword evidence="4" id="KW-0804">Transcription</keyword>
<evidence type="ECO:0000256" key="2">
    <source>
        <dbReference type="ARBA" id="ARBA00023015"/>
    </source>
</evidence>
<feature type="domain" description="Transcription factor CBF/NF-Y/archaeal histone" evidence="6">
    <location>
        <begin position="43"/>
        <end position="106"/>
    </location>
</feature>
<feature type="region of interest" description="Disordered" evidence="5">
    <location>
        <begin position="145"/>
        <end position="170"/>
    </location>
</feature>
<dbReference type="AlphaFoldDB" id="A0A2P6N052"/>
<dbReference type="GO" id="GO:0046982">
    <property type="term" value="F:protein heterodimerization activity"/>
    <property type="evidence" value="ECO:0007669"/>
    <property type="project" value="InterPro"/>
</dbReference>
<accession>A0A2P6N052</accession>
<dbReference type="Gene3D" id="1.10.20.10">
    <property type="entry name" value="Histone, subunit A"/>
    <property type="match status" value="1"/>
</dbReference>
<dbReference type="InterPro" id="IPR003958">
    <property type="entry name" value="CBFA_NFYB_domain"/>
</dbReference>
<evidence type="ECO:0000256" key="4">
    <source>
        <dbReference type="ARBA" id="ARBA00023163"/>
    </source>
</evidence>
<comment type="similarity">
    <text evidence="1">Belongs to the NFYB/HAP3 subunit family.</text>
</comment>
<keyword evidence="3" id="KW-0238">DNA-binding</keyword>
<feature type="compositionally biased region" description="Basic and acidic residues" evidence="5">
    <location>
        <begin position="145"/>
        <end position="159"/>
    </location>
</feature>
<evidence type="ECO:0000313" key="7">
    <source>
        <dbReference type="EMBL" id="PRP77327.1"/>
    </source>
</evidence>
<dbReference type="FunCoup" id="A0A2P6N052">
    <property type="interactions" value="681"/>
</dbReference>
<dbReference type="InterPro" id="IPR009072">
    <property type="entry name" value="Histone-fold"/>
</dbReference>
<dbReference type="Pfam" id="PF00808">
    <property type="entry name" value="CBFD_NFYB_HMF"/>
    <property type="match status" value="1"/>
</dbReference>
<comment type="caution">
    <text evidence="7">The sequence shown here is derived from an EMBL/GenBank/DDBJ whole genome shotgun (WGS) entry which is preliminary data.</text>
</comment>
<dbReference type="InParanoid" id="A0A2P6N052"/>
<evidence type="ECO:0000256" key="1">
    <source>
        <dbReference type="ARBA" id="ARBA00009053"/>
    </source>
</evidence>
<dbReference type="CDD" id="cd22907">
    <property type="entry name" value="HFD_NFYB"/>
    <property type="match status" value="1"/>
</dbReference>
<dbReference type="SUPFAM" id="SSF47113">
    <property type="entry name" value="Histone-fold"/>
    <property type="match status" value="1"/>
</dbReference>
<dbReference type="Proteomes" id="UP000241769">
    <property type="component" value="Unassembled WGS sequence"/>
</dbReference>
<evidence type="ECO:0000256" key="5">
    <source>
        <dbReference type="SAM" id="MobiDB-lite"/>
    </source>
</evidence>
<sequence length="170" mass="19596">MYKGTPSLSKNKRLEPYDTTLYEDTISSLQAKNDAPTKEQDLFLPKENVRKVMRDVLPPGSLIARDAVTCMQECLTEFILFTLGEAGEIAQREKKSVVKGSHMVLAQQALGLDNYARVLSMYLARLEEHQRMEVRPKRRITDKIYRETKKKREEGRQEQGMDPNMSLPFT</sequence>
<evidence type="ECO:0000256" key="3">
    <source>
        <dbReference type="ARBA" id="ARBA00023125"/>
    </source>
</evidence>
<dbReference type="PANTHER" id="PTHR11064:SF9">
    <property type="entry name" value="NUCLEAR TRANSCRIPTION FACTOR Y SUBUNIT BETA"/>
    <property type="match status" value="1"/>
</dbReference>
<dbReference type="STRING" id="1890364.A0A2P6N052"/>
<dbReference type="GO" id="GO:0001228">
    <property type="term" value="F:DNA-binding transcription activator activity, RNA polymerase II-specific"/>
    <property type="evidence" value="ECO:0007669"/>
    <property type="project" value="InterPro"/>
</dbReference>
<keyword evidence="8" id="KW-1185">Reference proteome</keyword>